<feature type="domain" description="Aminotransferase class V" evidence="10">
    <location>
        <begin position="92"/>
        <end position="342"/>
    </location>
</feature>
<keyword evidence="12" id="KW-1185">Reference proteome</keyword>
<evidence type="ECO:0000256" key="1">
    <source>
        <dbReference type="ARBA" id="ARBA00001933"/>
    </source>
</evidence>
<dbReference type="SUPFAM" id="SSF53383">
    <property type="entry name" value="PLP-dependent transferases"/>
    <property type="match status" value="1"/>
</dbReference>
<feature type="modified residue" description="N6-(pyridoxal phosphate)lysine" evidence="7 9">
    <location>
        <position position="208"/>
    </location>
</feature>
<dbReference type="InterPro" id="IPR012703">
    <property type="entry name" value="NH2EtPonate_pyrv_transaminase"/>
</dbReference>
<dbReference type="Gene3D" id="3.90.1150.10">
    <property type="entry name" value="Aspartate Aminotransferase, domain 1"/>
    <property type="match status" value="1"/>
</dbReference>
<keyword evidence="4 7" id="KW-0663">Pyridoxal phosphate</keyword>
<dbReference type="InterPro" id="IPR024169">
    <property type="entry name" value="SP_NH2Trfase/AEP_transaminase"/>
</dbReference>
<dbReference type="EC" id="2.6.1.37" evidence="7"/>
<dbReference type="NCBIfam" id="NF010006">
    <property type="entry name" value="PRK13479.1"/>
    <property type="match status" value="1"/>
</dbReference>
<dbReference type="HAMAP" id="MF_01376">
    <property type="entry name" value="PhnW_aminotrans_5"/>
    <property type="match status" value="1"/>
</dbReference>
<proteinExistence type="inferred from homology"/>
<dbReference type="InterPro" id="IPR015422">
    <property type="entry name" value="PyrdxlP-dep_Trfase_small"/>
</dbReference>
<comment type="similarity">
    <text evidence="7">Belongs to the class-V pyridoxal-phosphate-dependent aminotransferase family. PhnW subfamily.</text>
</comment>
<dbReference type="PANTHER" id="PTHR42778">
    <property type="entry name" value="2-AMINOETHYLPHOSPHONATE--PYRUVATE TRANSAMINASE"/>
    <property type="match status" value="1"/>
</dbReference>
<organism evidence="11 12">
    <name type="scientific">Plesiomonas shigelloides 302-73</name>
    <dbReference type="NCBI Taxonomy" id="1315976"/>
    <lineage>
        <taxon>Bacteria</taxon>
        <taxon>Pseudomonadati</taxon>
        <taxon>Pseudomonadota</taxon>
        <taxon>Gammaproteobacteria</taxon>
        <taxon>Enterobacterales</taxon>
        <taxon>Enterobacteriaceae</taxon>
        <taxon>Plesiomonas</taxon>
    </lineage>
</organism>
<accession>R8ARQ2</accession>
<keyword evidence="5 7" id="KW-0670">Pyruvate</keyword>
<gene>
    <name evidence="7" type="primary">phnW</name>
    <name evidence="11" type="ORF">PLESHI_07705</name>
</gene>
<evidence type="ECO:0000256" key="9">
    <source>
        <dbReference type="PIRSR" id="PIRSR000524-50"/>
    </source>
</evidence>
<comment type="caution">
    <text evidence="11">The sequence shown here is derived from an EMBL/GenBank/DDBJ whole genome shotgun (WGS) entry which is preliminary data.</text>
</comment>
<keyword evidence="2 7" id="KW-0032">Aminotransferase</keyword>
<evidence type="ECO:0000256" key="3">
    <source>
        <dbReference type="ARBA" id="ARBA00022679"/>
    </source>
</evidence>
<dbReference type="InterPro" id="IPR015424">
    <property type="entry name" value="PyrdxlP-dep_Trfase"/>
</dbReference>
<evidence type="ECO:0000256" key="8">
    <source>
        <dbReference type="PIRSR" id="PIRSR000524-1"/>
    </source>
</evidence>
<dbReference type="NCBIfam" id="TIGR02326">
    <property type="entry name" value="transamin_PhnW"/>
    <property type="match status" value="1"/>
</dbReference>
<evidence type="ECO:0000256" key="5">
    <source>
        <dbReference type="ARBA" id="ARBA00023317"/>
    </source>
</evidence>
<evidence type="ECO:0000259" key="10">
    <source>
        <dbReference type="Pfam" id="PF00266"/>
    </source>
</evidence>
<dbReference type="PATRIC" id="fig|1315976.3.peg.1517"/>
<comment type="catalytic activity">
    <reaction evidence="6 7">
        <text>(2-aminoethyl)phosphonate + pyruvate = phosphonoacetaldehyde + L-alanine</text>
        <dbReference type="Rhea" id="RHEA:17021"/>
        <dbReference type="ChEBI" id="CHEBI:15361"/>
        <dbReference type="ChEBI" id="CHEBI:57418"/>
        <dbReference type="ChEBI" id="CHEBI:57972"/>
        <dbReference type="ChEBI" id="CHEBI:58383"/>
        <dbReference type="EC" id="2.6.1.37"/>
    </reaction>
</comment>
<protein>
    <recommendedName>
        <fullName evidence="7">2-aminoethylphosphonate--pyruvate transaminase</fullName>
        <ecNumber evidence="7">2.6.1.37</ecNumber>
    </recommendedName>
    <alternativeName>
        <fullName evidence="7">2-aminoethylphosphonate aminotransferase</fullName>
    </alternativeName>
    <alternativeName>
        <fullName evidence="7">AEP transaminase</fullName>
        <shortName evidence="7">AEPT</shortName>
    </alternativeName>
</protein>
<dbReference type="PIRSF" id="PIRSF000524">
    <property type="entry name" value="SPT"/>
    <property type="match status" value="1"/>
</dbReference>
<dbReference type="Pfam" id="PF00266">
    <property type="entry name" value="Aminotran_5"/>
    <property type="match status" value="1"/>
</dbReference>
<comment type="subunit">
    <text evidence="7">Homodimer.</text>
</comment>
<dbReference type="GO" id="GO:0047304">
    <property type="term" value="F:2-aminoethylphosphonate-pyruvate transaminase activity"/>
    <property type="evidence" value="ECO:0007669"/>
    <property type="project" value="UniProtKB-UniRule"/>
</dbReference>
<feature type="binding site" evidence="8">
    <location>
        <position position="354"/>
    </location>
    <ligand>
        <name>substrate</name>
    </ligand>
</feature>
<dbReference type="AlphaFoldDB" id="R8ARQ2"/>
<evidence type="ECO:0000256" key="7">
    <source>
        <dbReference type="HAMAP-Rule" id="MF_01376"/>
    </source>
</evidence>
<evidence type="ECO:0000313" key="12">
    <source>
        <dbReference type="Proteomes" id="UP000014012"/>
    </source>
</evidence>
<dbReference type="Proteomes" id="UP000014012">
    <property type="component" value="Unassembled WGS sequence"/>
</dbReference>
<dbReference type="InterPro" id="IPR000192">
    <property type="entry name" value="Aminotrans_V_dom"/>
</dbReference>
<evidence type="ECO:0000313" key="11">
    <source>
        <dbReference type="EMBL" id="EON89015.1"/>
    </source>
</evidence>
<dbReference type="HOGENOM" id="CLU_027686_3_1_6"/>
<dbReference type="EMBL" id="AQQO01000047">
    <property type="protein sequence ID" value="EON89015.1"/>
    <property type="molecule type" value="Genomic_DNA"/>
</dbReference>
<comment type="function">
    <text evidence="7">Involved in phosphonate degradation.</text>
</comment>
<reference evidence="11 12" key="1">
    <citation type="journal article" date="2013" name="Genome Announc.">
        <title>Genome Sequence of Plesiomonas shigelloides Strain 302-73 (Serotype O1).</title>
        <authorList>
            <person name="Pique N."/>
            <person name="Aquilini E."/>
            <person name="Alioto T."/>
            <person name="Minana-Galbis D."/>
            <person name="Tomas J.M."/>
        </authorList>
    </citation>
    <scope>NUCLEOTIDE SEQUENCE [LARGE SCALE GENOMIC DNA]</scope>
    <source>
        <strain evidence="11 12">302-73</strain>
    </source>
</reference>
<dbReference type="NCBIfam" id="TIGR03301">
    <property type="entry name" value="PhnW-AepZ"/>
    <property type="match status" value="1"/>
</dbReference>
<evidence type="ECO:0000256" key="4">
    <source>
        <dbReference type="ARBA" id="ARBA00022898"/>
    </source>
</evidence>
<sequence>MSQTGQQHIRAQAPQADYLLLTPGPLTTTATVKEAMLYDSCTWDADYNQGVVQPIRHTLTALAAAQDPARFTSVLLQGSGSYVVESVLGSAIGAQDCVLIICNGAYGERMGEIAAVLGLAHYLYRCGETELPDLAQIEQLLRCHNEITHVAMVHCETTTGMLNPLSEVAALCRQHKLTLIVDAMSSFGGIPLDMAQLGIHFLISSANKCLQGVPGFGFVIAEREALLRCRGQARSLALDLYAQWHTMETQHGKWRFTSPTHTVLALAQALHELMLEGGIAARYQRYCRNQQLLVQGMQTLGFTPLLPAALHSPVITAFYSPTIPEYSFADFYQALKAQGFVIYPGKVSQADCFRIGTIGDVHEADIRGLLQAMARAVPAMMPVVQDATI</sequence>
<evidence type="ECO:0000256" key="6">
    <source>
        <dbReference type="ARBA" id="ARBA00049460"/>
    </source>
</evidence>
<comment type="cofactor">
    <cofactor evidence="1 7 9">
        <name>pyridoxal 5'-phosphate</name>
        <dbReference type="ChEBI" id="CHEBI:597326"/>
    </cofactor>
</comment>
<dbReference type="InterPro" id="IPR015421">
    <property type="entry name" value="PyrdxlP-dep_Trfase_major"/>
</dbReference>
<dbReference type="GO" id="GO:0019700">
    <property type="term" value="P:organic phosphonate catabolic process"/>
    <property type="evidence" value="ECO:0007669"/>
    <property type="project" value="UniProtKB-UniRule"/>
</dbReference>
<dbReference type="PANTHER" id="PTHR42778:SF1">
    <property type="entry name" value="2-AMINOETHYLPHOSPHONATE--PYRUVATE TRANSAMINASE"/>
    <property type="match status" value="1"/>
</dbReference>
<name>R8ARQ2_PLESH</name>
<keyword evidence="3 7" id="KW-0808">Transferase</keyword>
<dbReference type="Gene3D" id="3.40.640.10">
    <property type="entry name" value="Type I PLP-dependent aspartate aminotransferase-like (Major domain)"/>
    <property type="match status" value="1"/>
</dbReference>
<evidence type="ECO:0000256" key="2">
    <source>
        <dbReference type="ARBA" id="ARBA00022576"/>
    </source>
</evidence>